<dbReference type="EMBL" id="KM276733">
    <property type="protein sequence ID" value="AIY70296.1"/>
    <property type="molecule type" value="Genomic_DNA"/>
</dbReference>
<organism evidence="2">
    <name type="scientific">Human immunodeficiency virus type 1</name>
    <name type="common">HIV-1</name>
    <dbReference type="NCBI Taxonomy" id="11676"/>
    <lineage>
        <taxon>Viruses</taxon>
        <taxon>Riboviria</taxon>
        <taxon>Pararnavirae</taxon>
        <taxon>Artverviricota</taxon>
        <taxon>Revtraviricetes</taxon>
        <taxon>Ortervirales</taxon>
        <taxon>Retroviridae</taxon>
        <taxon>Orthoretrovirinae</taxon>
        <taxon>Lentivirus</taxon>
        <taxon>Lentivirus humimdef1</taxon>
    </lineage>
</organism>
<evidence type="ECO:0000313" key="2">
    <source>
        <dbReference type="EMBL" id="AIY70296.1"/>
    </source>
</evidence>
<gene>
    <name evidence="2" type="primary">pol</name>
</gene>
<proteinExistence type="predicted"/>
<reference evidence="2" key="1">
    <citation type="submission" date="2014-08" db="EMBL/GenBank/DDBJ databases">
        <title>Molecular Diversity of HIV-1 among the HIV Infected People of North Eastern India.</title>
        <authorList>
            <person name="Sharma A.L."/>
            <person name="Singh T.R."/>
            <person name="Singh L.S."/>
        </authorList>
    </citation>
    <scope>NUCLEOTIDE SEQUENCE</scope>
    <source>
        <strain evidence="2">MU012</strain>
    </source>
</reference>
<organismHost>
    <name type="scientific">Homo sapiens</name>
    <name type="common">Human</name>
    <dbReference type="NCBI Taxonomy" id="9606"/>
</organismHost>
<feature type="compositionally biased region" description="Polar residues" evidence="1">
    <location>
        <begin position="293"/>
        <end position="304"/>
    </location>
</feature>
<sequence>NDPLVPIRVGGQVKGAFFSLWSRWYRFLAEMDLPRKSEPKNDRRNWRFFQSKTIRSNTYRNFWKKGYRDSISRTYTCQHNWKESVNSAWLHFKFSYQSYRNCTSKIKARNGWPKSQTMAIDRRKSKSISRNLYRNGKGRENFKNWARKSIQYSSICHKEKGQYQMEKISRFQGTQQKNSRLLGSSIRNTTSCRVKKEKIRDSPGCGRCIFLSSFRQRLQKVYCIYHTQCKQRDTRDQISVQCASTGMERITSDIPMQYDKDLRAFQKTKSRHRYLSIHGRFVCRIRLRNRAAQNKNRGTETTSVEVGIHHTRQKTSERTSIPLDGLRTPSRQMDSTAY</sequence>
<accession>A0A0A7ETT9</accession>
<protein>
    <submittedName>
        <fullName evidence="2">Pol protein</fullName>
    </submittedName>
</protein>
<feature type="non-terminal residue" evidence="2">
    <location>
        <position position="338"/>
    </location>
</feature>
<feature type="non-terminal residue" evidence="2">
    <location>
        <position position="1"/>
    </location>
</feature>
<name>A0A0A7ETT9_HV1</name>
<feature type="region of interest" description="Disordered" evidence="1">
    <location>
        <begin position="293"/>
        <end position="338"/>
    </location>
</feature>
<feature type="compositionally biased region" description="Polar residues" evidence="1">
    <location>
        <begin position="329"/>
        <end position="338"/>
    </location>
</feature>
<evidence type="ECO:0000256" key="1">
    <source>
        <dbReference type="SAM" id="MobiDB-lite"/>
    </source>
</evidence>